<keyword evidence="1" id="KW-0175">Coiled coil</keyword>
<reference evidence="2 3" key="1">
    <citation type="submission" date="2016-11" db="EMBL/GenBank/DDBJ databases">
        <title>The macronuclear genome of Stentor coeruleus: a giant cell with tiny introns.</title>
        <authorList>
            <person name="Slabodnick M."/>
            <person name="Ruby J.G."/>
            <person name="Reiff S.B."/>
            <person name="Swart E.C."/>
            <person name="Gosai S."/>
            <person name="Prabakaran S."/>
            <person name="Witkowska E."/>
            <person name="Larue G.E."/>
            <person name="Fisher S."/>
            <person name="Freeman R.M."/>
            <person name="Gunawardena J."/>
            <person name="Chu W."/>
            <person name="Stover N.A."/>
            <person name="Gregory B.D."/>
            <person name="Nowacki M."/>
            <person name="Derisi J."/>
            <person name="Roy S.W."/>
            <person name="Marshall W.F."/>
            <person name="Sood P."/>
        </authorList>
    </citation>
    <scope>NUCLEOTIDE SEQUENCE [LARGE SCALE GENOMIC DNA]</scope>
    <source>
        <strain evidence="2">WM001</strain>
    </source>
</reference>
<comment type="caution">
    <text evidence="2">The sequence shown here is derived from an EMBL/GenBank/DDBJ whole genome shotgun (WGS) entry which is preliminary data.</text>
</comment>
<dbReference type="PROSITE" id="PS50096">
    <property type="entry name" value="IQ"/>
    <property type="match status" value="2"/>
</dbReference>
<proteinExistence type="predicted"/>
<dbReference type="InterPro" id="IPR000048">
    <property type="entry name" value="IQ_motif_EF-hand-BS"/>
</dbReference>
<dbReference type="SMART" id="SM00015">
    <property type="entry name" value="IQ"/>
    <property type="match status" value="3"/>
</dbReference>
<protein>
    <submittedName>
        <fullName evidence="2">Uncharacterized protein</fullName>
    </submittedName>
</protein>
<gene>
    <name evidence="2" type="ORF">SteCoe_11997</name>
</gene>
<evidence type="ECO:0000313" key="2">
    <source>
        <dbReference type="EMBL" id="OMJ86503.1"/>
    </source>
</evidence>
<dbReference type="Gene3D" id="1.20.5.190">
    <property type="match status" value="2"/>
</dbReference>
<dbReference type="Proteomes" id="UP000187209">
    <property type="component" value="Unassembled WGS sequence"/>
</dbReference>
<evidence type="ECO:0000256" key="1">
    <source>
        <dbReference type="SAM" id="Coils"/>
    </source>
</evidence>
<keyword evidence="3" id="KW-1185">Reference proteome</keyword>
<dbReference type="EMBL" id="MPUH01000204">
    <property type="protein sequence ID" value="OMJ86503.1"/>
    <property type="molecule type" value="Genomic_DNA"/>
</dbReference>
<dbReference type="Pfam" id="PF00612">
    <property type="entry name" value="IQ"/>
    <property type="match status" value="2"/>
</dbReference>
<dbReference type="OrthoDB" id="322393at2759"/>
<accession>A0A1R2CBX7</accession>
<organism evidence="2 3">
    <name type="scientific">Stentor coeruleus</name>
    <dbReference type="NCBI Taxonomy" id="5963"/>
    <lineage>
        <taxon>Eukaryota</taxon>
        <taxon>Sar</taxon>
        <taxon>Alveolata</taxon>
        <taxon>Ciliophora</taxon>
        <taxon>Postciliodesmatophora</taxon>
        <taxon>Heterotrichea</taxon>
        <taxon>Heterotrichida</taxon>
        <taxon>Stentoridae</taxon>
        <taxon>Stentor</taxon>
    </lineage>
</organism>
<sequence>MDEVLTTQLIQILDKRIAKYSSKDLSSKSKASTKELRNFKLNPLARLLIHKPENPPPQIHSLASITLKSKIRKVKAHKHSEIINNISIQDSNYSINTTDIQSLKPTNNNESEKQNALENYTINKEEVQNANYIERLLKSDIEILGCWQKFKENFLRLSKKKFLDNSHWWKYKMWRSVMKSGIKRLESKWIRINNAATKIQSIIRMCKTRKVYLKIKQSCIYIQDFWVKVYKQRCRFLKIKFLACFLSKYAKLSFIEKSFSAIIIQKYFRMFIIRKRYKNLINEKMQAYRHRKMLEKQSNLVKQRNNRKQAVKIIENFWLNYKEKCRLKTLRKYLVTLPYKYRKLLMKFKQVKRDADNLKNTVDELIAKKFMKYPLNLELNINVIKEIYK</sequence>
<name>A0A1R2CBX7_9CILI</name>
<feature type="coiled-coil region" evidence="1">
    <location>
        <begin position="341"/>
        <end position="368"/>
    </location>
</feature>
<evidence type="ECO:0000313" key="3">
    <source>
        <dbReference type="Proteomes" id="UP000187209"/>
    </source>
</evidence>
<dbReference type="AlphaFoldDB" id="A0A1R2CBX7"/>